<comment type="caution">
    <text evidence="2">The sequence shown here is derived from an EMBL/GenBank/DDBJ whole genome shotgun (WGS) entry which is preliminary data.</text>
</comment>
<accession>A0ABT3RMX4</accession>
<dbReference type="PROSITE" id="PS51257">
    <property type="entry name" value="PROKAR_LIPOPROTEIN"/>
    <property type="match status" value="1"/>
</dbReference>
<organism evidence="2 3">
    <name type="scientific">Mangrovivirga halotolerans</name>
    <dbReference type="NCBI Taxonomy" id="2993936"/>
    <lineage>
        <taxon>Bacteria</taxon>
        <taxon>Pseudomonadati</taxon>
        <taxon>Bacteroidota</taxon>
        <taxon>Cytophagia</taxon>
        <taxon>Cytophagales</taxon>
        <taxon>Mangrovivirgaceae</taxon>
        <taxon>Mangrovivirga</taxon>
    </lineage>
</organism>
<evidence type="ECO:0008006" key="4">
    <source>
        <dbReference type="Google" id="ProtNLM"/>
    </source>
</evidence>
<sequence length="157" mass="17224">MKKNLTTLLGLFLTLTLVFSGCKDKGEDNKPEDEVRTELLSNGTWNVQAVTRNSSENVTSSYTGMTVTFNENGTYVATTPDAFSEVWPKNGNWEYASNNNTPDINTIIRNPDVSGGVEMNLSDVTESTLTVSFTISEPPSGARMMGISGNFVFEFTR</sequence>
<reference evidence="2 3" key="1">
    <citation type="submission" date="2022-11" db="EMBL/GenBank/DDBJ databases">
        <title>The characterization of three novel Bacteroidetes species and genomic analysis of their roles in tidal elemental geochemical cycles.</title>
        <authorList>
            <person name="Ma K."/>
        </authorList>
    </citation>
    <scope>NUCLEOTIDE SEQUENCE [LARGE SCALE GENOMIC DNA]</scope>
    <source>
        <strain evidence="2 3">M17</strain>
    </source>
</reference>
<evidence type="ECO:0000256" key="1">
    <source>
        <dbReference type="SAM" id="SignalP"/>
    </source>
</evidence>
<dbReference type="RefSeq" id="WP_266055158.1">
    <property type="nucleotide sequence ID" value="NZ_JAPFQN010000002.1"/>
</dbReference>
<protein>
    <recommendedName>
        <fullName evidence="4">Lipocalin-like domain-containing protein</fullName>
    </recommendedName>
</protein>
<keyword evidence="1" id="KW-0732">Signal</keyword>
<dbReference type="EMBL" id="JAPFQN010000002">
    <property type="protein sequence ID" value="MCX2742821.1"/>
    <property type="molecule type" value="Genomic_DNA"/>
</dbReference>
<feature type="signal peptide" evidence="1">
    <location>
        <begin position="1"/>
        <end position="20"/>
    </location>
</feature>
<name>A0ABT3RMX4_9BACT</name>
<keyword evidence="3" id="KW-1185">Reference proteome</keyword>
<evidence type="ECO:0000313" key="3">
    <source>
        <dbReference type="Proteomes" id="UP001209885"/>
    </source>
</evidence>
<proteinExistence type="predicted"/>
<dbReference type="Proteomes" id="UP001209885">
    <property type="component" value="Unassembled WGS sequence"/>
</dbReference>
<evidence type="ECO:0000313" key="2">
    <source>
        <dbReference type="EMBL" id="MCX2742821.1"/>
    </source>
</evidence>
<gene>
    <name evidence="2" type="ORF">OO013_03025</name>
</gene>
<feature type="chain" id="PRO_5045367787" description="Lipocalin-like domain-containing protein" evidence="1">
    <location>
        <begin position="21"/>
        <end position="157"/>
    </location>
</feature>